<gene>
    <name evidence="1" type="ORF">ESB13_05410</name>
</gene>
<dbReference type="RefSeq" id="WP_129001996.1">
    <property type="nucleotide sequence ID" value="NZ_SDHZ01000001.1"/>
</dbReference>
<reference evidence="1 2" key="1">
    <citation type="submission" date="2019-01" db="EMBL/GenBank/DDBJ databases">
        <title>Filimonas sp. strain TTM-71.</title>
        <authorList>
            <person name="Chen W.-M."/>
        </authorList>
    </citation>
    <scope>NUCLEOTIDE SEQUENCE [LARGE SCALE GENOMIC DNA]</scope>
    <source>
        <strain evidence="1 2">TTM-71</strain>
    </source>
</reference>
<protein>
    <submittedName>
        <fullName evidence="1">Uncharacterized protein</fullName>
    </submittedName>
</protein>
<comment type="caution">
    <text evidence="1">The sequence shown here is derived from an EMBL/GenBank/DDBJ whole genome shotgun (WGS) entry which is preliminary data.</text>
</comment>
<proteinExistence type="predicted"/>
<sequence length="109" mass="12631">MHHLDPQKSNQFFTETAAQMRIEAERDFANNLSEFESYSKEKYGVATKAYYKNNILVLDFCYEDILAVFKTPGVTVLEEWPTELEKFVIEKKGPLYNSKGEIMPNPEKG</sequence>
<evidence type="ECO:0000313" key="2">
    <source>
        <dbReference type="Proteomes" id="UP000290545"/>
    </source>
</evidence>
<keyword evidence="2" id="KW-1185">Reference proteome</keyword>
<name>A0A4V1MAL0_9BACT</name>
<evidence type="ECO:0000313" key="1">
    <source>
        <dbReference type="EMBL" id="RXK86246.1"/>
    </source>
</evidence>
<organism evidence="1 2">
    <name type="scientific">Filimonas effusa</name>
    <dbReference type="NCBI Taxonomy" id="2508721"/>
    <lineage>
        <taxon>Bacteria</taxon>
        <taxon>Pseudomonadati</taxon>
        <taxon>Bacteroidota</taxon>
        <taxon>Chitinophagia</taxon>
        <taxon>Chitinophagales</taxon>
        <taxon>Chitinophagaceae</taxon>
        <taxon>Filimonas</taxon>
    </lineage>
</organism>
<dbReference type="Proteomes" id="UP000290545">
    <property type="component" value="Unassembled WGS sequence"/>
</dbReference>
<dbReference type="AlphaFoldDB" id="A0A4V1MAL0"/>
<accession>A0A4V1MAL0</accession>
<dbReference type="EMBL" id="SDHZ01000001">
    <property type="protein sequence ID" value="RXK86246.1"/>
    <property type="molecule type" value="Genomic_DNA"/>
</dbReference>